<proteinExistence type="inferred from homology"/>
<comment type="catalytic activity">
    <reaction evidence="12 13">
        <text>O-phospho-L-threonyl-[protein] + H2O = L-threonyl-[protein] + phosphate</text>
        <dbReference type="Rhea" id="RHEA:47004"/>
        <dbReference type="Rhea" id="RHEA-COMP:11060"/>
        <dbReference type="Rhea" id="RHEA-COMP:11605"/>
        <dbReference type="ChEBI" id="CHEBI:15377"/>
        <dbReference type="ChEBI" id="CHEBI:30013"/>
        <dbReference type="ChEBI" id="CHEBI:43474"/>
        <dbReference type="ChEBI" id="CHEBI:61977"/>
        <dbReference type="EC" id="3.1.3.16"/>
    </reaction>
</comment>
<dbReference type="GO" id="GO:0033192">
    <property type="term" value="F:calmodulin-dependent protein phosphatase activity"/>
    <property type="evidence" value="ECO:0007669"/>
    <property type="project" value="InterPro"/>
</dbReference>
<evidence type="ECO:0000256" key="8">
    <source>
        <dbReference type="ARBA" id="ARBA00022860"/>
    </source>
</evidence>
<keyword evidence="8" id="KW-0112">Calmodulin-binding</keyword>
<dbReference type="InterPro" id="IPR004843">
    <property type="entry name" value="Calcineurin-like_PHP"/>
</dbReference>
<evidence type="ECO:0000256" key="3">
    <source>
        <dbReference type="ARBA" id="ARBA00009905"/>
    </source>
</evidence>
<evidence type="ECO:0000313" key="17">
    <source>
        <dbReference type="Proteomes" id="UP000284842"/>
    </source>
</evidence>
<dbReference type="InterPro" id="IPR041751">
    <property type="entry name" value="MPP_PP2B"/>
</dbReference>
<gene>
    <name evidence="16" type="ORF">CVT24_011499</name>
</gene>
<dbReference type="InterPro" id="IPR006186">
    <property type="entry name" value="Ser/Thr-sp_prot-phosphatase"/>
</dbReference>
<comment type="cofactor">
    <cofactor evidence="2">
        <name>Fe(3+)</name>
        <dbReference type="ChEBI" id="CHEBI:29034"/>
    </cofactor>
</comment>
<evidence type="ECO:0000256" key="11">
    <source>
        <dbReference type="ARBA" id="ARBA00047761"/>
    </source>
</evidence>
<reference evidence="16 17" key="1">
    <citation type="journal article" date="2018" name="Evol. Lett.">
        <title>Horizontal gene cluster transfer increased hallucinogenic mushroom diversity.</title>
        <authorList>
            <person name="Reynolds H.T."/>
            <person name="Vijayakumar V."/>
            <person name="Gluck-Thaler E."/>
            <person name="Korotkin H.B."/>
            <person name="Matheny P.B."/>
            <person name="Slot J.C."/>
        </authorList>
    </citation>
    <scope>NUCLEOTIDE SEQUENCE [LARGE SCALE GENOMIC DNA]</scope>
    <source>
        <strain evidence="16 17">2629</strain>
    </source>
</reference>
<feature type="domain" description="Serine/threonine specific protein phosphatases" evidence="15">
    <location>
        <begin position="181"/>
        <end position="186"/>
    </location>
</feature>
<comment type="cofactor">
    <cofactor evidence="1">
        <name>Zn(2+)</name>
        <dbReference type="ChEBI" id="CHEBI:29105"/>
    </cofactor>
</comment>
<organism evidence="16 17">
    <name type="scientific">Panaeolus cyanescens</name>
    <dbReference type="NCBI Taxonomy" id="181874"/>
    <lineage>
        <taxon>Eukaryota</taxon>
        <taxon>Fungi</taxon>
        <taxon>Dikarya</taxon>
        <taxon>Basidiomycota</taxon>
        <taxon>Agaricomycotina</taxon>
        <taxon>Agaricomycetes</taxon>
        <taxon>Agaricomycetidae</taxon>
        <taxon>Agaricales</taxon>
        <taxon>Agaricineae</taxon>
        <taxon>Galeropsidaceae</taxon>
        <taxon>Panaeolus</taxon>
    </lineage>
</organism>
<evidence type="ECO:0000256" key="9">
    <source>
        <dbReference type="ARBA" id="ARBA00022912"/>
    </source>
</evidence>
<keyword evidence="10" id="KW-0408">Iron</keyword>
<dbReference type="Pfam" id="PF00149">
    <property type="entry name" value="Metallophos"/>
    <property type="match status" value="1"/>
</dbReference>
<dbReference type="PROSITE" id="PS00125">
    <property type="entry name" value="SER_THR_PHOSPHATASE"/>
    <property type="match status" value="1"/>
</dbReference>
<dbReference type="GO" id="GO:0046872">
    <property type="term" value="F:metal ion binding"/>
    <property type="evidence" value="ECO:0007669"/>
    <property type="project" value="UniProtKB-KW"/>
</dbReference>
<accession>A0A409VGM7</accession>
<dbReference type="GO" id="GO:0097720">
    <property type="term" value="P:calcineurin-mediated signaling"/>
    <property type="evidence" value="ECO:0007669"/>
    <property type="project" value="InterPro"/>
</dbReference>
<dbReference type="GO" id="GO:0005516">
    <property type="term" value="F:calmodulin binding"/>
    <property type="evidence" value="ECO:0007669"/>
    <property type="project" value="UniProtKB-KW"/>
</dbReference>
<dbReference type="PRINTS" id="PR00114">
    <property type="entry name" value="STPHPHTASE"/>
</dbReference>
<dbReference type="STRING" id="181874.A0A409VGM7"/>
<name>A0A409VGM7_9AGAR</name>
<dbReference type="PANTHER" id="PTHR45673">
    <property type="entry name" value="SERINE/THREONINE-PROTEIN PHOSPHATASE 2B CATALYTIC SUBUNIT 1-RELATED"/>
    <property type="match status" value="1"/>
</dbReference>
<keyword evidence="7" id="KW-0862">Zinc</keyword>
<dbReference type="SUPFAM" id="SSF56300">
    <property type="entry name" value="Metallo-dependent phosphatases"/>
    <property type="match status" value="1"/>
</dbReference>
<dbReference type="InParanoid" id="A0A409VGM7"/>
<sequence>MSYNRVGASSSSSQASAQSRIPHNNSNGSAVPPALRSPMAAIDYTKRPVNSVPPPATHKPTDEQFFVFADGQRKPNHTYLKSHFFNEGRLTETQALWILEQATNVLSRENNMMHVKSPVTICGDIHGQYYDLMKLFDVGGSMDDGTYLFLGDYVDRGDFGIECLLYLYALKIYDPSRIILLRGNHECRHLTEYFTFKRECLHKYSEQVYEACIRSFCALPLAAVVDNKFFCVHGGISPQLVHLNDINNINRRQEPGSHGLLCDLLWSDPITNYGHEHEPGPNGTVLPPGQTFLHNGTRGCSYFYTYEAVCQFLERNSLLTLIRGHEAQDAGYTMYKKTPKRNFPSVITIFSAPNYLDVYHNRGAVLKYINKNITIRQFNSSSHPFWLPNFMDAFTWSLPFVGQKITEMLLAILSICSQEELVDSESDGEDVDLSTEDAAARRQLIKNKILAVGRMQKVFQLLREEAENATELDAGATAVATGVNRSGIDALTVQGNKINRAIKSFDDARRVDLANERLPEFDAHAHHHSTVFPPPSMRFPHRRGSDGMDMEDLIKKTLEEDNDDGGVVERIADSIAKGRLPVSRPSGLKRHGTAV</sequence>
<dbReference type="EC" id="3.1.3.16" evidence="13"/>
<evidence type="ECO:0000256" key="12">
    <source>
        <dbReference type="ARBA" id="ARBA00048336"/>
    </source>
</evidence>
<dbReference type="OrthoDB" id="5593063at2759"/>
<evidence type="ECO:0000256" key="6">
    <source>
        <dbReference type="ARBA" id="ARBA00022801"/>
    </source>
</evidence>
<comment type="similarity">
    <text evidence="3">Belongs to the PPP phosphatase family. PP-2B subfamily.</text>
</comment>
<evidence type="ECO:0000259" key="15">
    <source>
        <dbReference type="PROSITE" id="PS00125"/>
    </source>
</evidence>
<comment type="subunit">
    <text evidence="4">Composed of two components (A and B), the A component is the catalytic subunit and the B component confers calcium sensitivity.</text>
</comment>
<keyword evidence="5" id="KW-0479">Metal-binding</keyword>
<feature type="region of interest" description="Disordered" evidence="14">
    <location>
        <begin position="1"/>
        <end position="34"/>
    </location>
</feature>
<dbReference type="Proteomes" id="UP000284842">
    <property type="component" value="Unassembled WGS sequence"/>
</dbReference>
<comment type="caution">
    <text evidence="16">The sequence shown here is derived from an EMBL/GenBank/DDBJ whole genome shotgun (WGS) entry which is preliminary data.</text>
</comment>
<evidence type="ECO:0000256" key="5">
    <source>
        <dbReference type="ARBA" id="ARBA00022723"/>
    </source>
</evidence>
<dbReference type="SMART" id="SM00156">
    <property type="entry name" value="PP2Ac"/>
    <property type="match status" value="1"/>
</dbReference>
<evidence type="ECO:0000256" key="1">
    <source>
        <dbReference type="ARBA" id="ARBA00001947"/>
    </source>
</evidence>
<evidence type="ECO:0000256" key="7">
    <source>
        <dbReference type="ARBA" id="ARBA00022833"/>
    </source>
</evidence>
<evidence type="ECO:0000256" key="13">
    <source>
        <dbReference type="RuleBase" id="RU004273"/>
    </source>
</evidence>
<dbReference type="CDD" id="cd07416">
    <property type="entry name" value="MPP_PP2B"/>
    <property type="match status" value="1"/>
</dbReference>
<feature type="compositionally biased region" description="Low complexity" evidence="14">
    <location>
        <begin position="8"/>
        <end position="19"/>
    </location>
</feature>
<keyword evidence="6 13" id="KW-0378">Hydrolase</keyword>
<keyword evidence="9" id="KW-0904">Protein phosphatase</keyword>
<dbReference type="EMBL" id="NHTK01006066">
    <property type="protein sequence ID" value="PPQ65418.1"/>
    <property type="molecule type" value="Genomic_DNA"/>
</dbReference>
<keyword evidence="17" id="KW-1185">Reference proteome</keyword>
<comment type="catalytic activity">
    <reaction evidence="11">
        <text>O-phospho-L-seryl-[protein] + H2O = L-seryl-[protein] + phosphate</text>
        <dbReference type="Rhea" id="RHEA:20629"/>
        <dbReference type="Rhea" id="RHEA-COMP:9863"/>
        <dbReference type="Rhea" id="RHEA-COMP:11604"/>
        <dbReference type="ChEBI" id="CHEBI:15377"/>
        <dbReference type="ChEBI" id="CHEBI:29999"/>
        <dbReference type="ChEBI" id="CHEBI:43474"/>
        <dbReference type="ChEBI" id="CHEBI:83421"/>
        <dbReference type="EC" id="3.1.3.16"/>
    </reaction>
</comment>
<evidence type="ECO:0000256" key="2">
    <source>
        <dbReference type="ARBA" id="ARBA00001965"/>
    </source>
</evidence>
<evidence type="ECO:0000256" key="14">
    <source>
        <dbReference type="SAM" id="MobiDB-lite"/>
    </source>
</evidence>
<evidence type="ECO:0000256" key="4">
    <source>
        <dbReference type="ARBA" id="ARBA00011112"/>
    </source>
</evidence>
<dbReference type="Gene3D" id="3.60.21.10">
    <property type="match status" value="1"/>
</dbReference>
<dbReference type="InterPro" id="IPR043360">
    <property type="entry name" value="PP2B"/>
</dbReference>
<evidence type="ECO:0000313" key="16">
    <source>
        <dbReference type="EMBL" id="PPQ65418.1"/>
    </source>
</evidence>
<evidence type="ECO:0000256" key="10">
    <source>
        <dbReference type="ARBA" id="ARBA00023004"/>
    </source>
</evidence>
<dbReference type="InterPro" id="IPR029052">
    <property type="entry name" value="Metallo-depent_PP-like"/>
</dbReference>
<dbReference type="AlphaFoldDB" id="A0A409VGM7"/>
<protein>
    <recommendedName>
        <fullName evidence="13">Serine/threonine-protein phosphatase</fullName>
        <ecNumber evidence="13">3.1.3.16</ecNumber>
    </recommendedName>
</protein>